<dbReference type="PROSITE" id="PS00028">
    <property type="entry name" value="ZINC_FINGER_C2H2_1"/>
    <property type="match status" value="1"/>
</dbReference>
<proteinExistence type="predicted"/>
<feature type="domain" description="C2H2-type" evidence="1">
    <location>
        <begin position="87"/>
        <end position="108"/>
    </location>
</feature>
<dbReference type="VEuPathDB" id="VectorBase:ADAC003547"/>
<evidence type="ECO:0000259" key="1">
    <source>
        <dbReference type="PROSITE" id="PS00028"/>
    </source>
</evidence>
<dbReference type="PANTHER" id="PTHR21354">
    <property type="entry name" value="ZINC FINGER PROTEIN 511"/>
    <property type="match status" value="1"/>
</dbReference>
<protein>
    <recommendedName>
        <fullName evidence="1">C2H2-type domain-containing protein</fullName>
    </recommendedName>
</protein>
<accession>W5JN08</accession>
<dbReference type="HOGENOM" id="CLU_092647_1_0_1"/>
<organism evidence="2">
    <name type="scientific">Anopheles darlingi</name>
    <name type="common">Mosquito</name>
    <dbReference type="NCBI Taxonomy" id="43151"/>
    <lineage>
        <taxon>Eukaryota</taxon>
        <taxon>Metazoa</taxon>
        <taxon>Ecdysozoa</taxon>
        <taxon>Arthropoda</taxon>
        <taxon>Hexapoda</taxon>
        <taxon>Insecta</taxon>
        <taxon>Pterygota</taxon>
        <taxon>Neoptera</taxon>
        <taxon>Endopterygota</taxon>
        <taxon>Diptera</taxon>
        <taxon>Nematocera</taxon>
        <taxon>Culicoidea</taxon>
        <taxon>Culicidae</taxon>
        <taxon>Anophelinae</taxon>
        <taxon>Anopheles</taxon>
    </lineage>
</organism>
<reference evidence="2" key="2">
    <citation type="submission" date="2010-05" db="EMBL/GenBank/DDBJ databases">
        <authorList>
            <person name="Almeida L.G."/>
            <person name="Nicolas M.F."/>
            <person name="Souza R.C."/>
            <person name="Vasconcelos A.T.R."/>
        </authorList>
    </citation>
    <scope>NUCLEOTIDE SEQUENCE</scope>
</reference>
<dbReference type="InterPro" id="IPR039258">
    <property type="entry name" value="ZNF511"/>
</dbReference>
<reference evidence="2 4" key="1">
    <citation type="journal article" date="2010" name="BMC Genomics">
        <title>Combination of measures distinguishes pre-miRNAs from other stem-loops in the genome of the newly sequenced Anopheles darlingi.</title>
        <authorList>
            <person name="Mendes N.D."/>
            <person name="Freitas A.T."/>
            <person name="Vasconcelos A.T."/>
            <person name="Sagot M.F."/>
        </authorList>
    </citation>
    <scope>NUCLEOTIDE SEQUENCE</scope>
</reference>
<dbReference type="VEuPathDB" id="VectorBase:ADAR2_003207"/>
<evidence type="ECO:0000313" key="3">
    <source>
        <dbReference type="EnsemblMetazoa" id="ADAC003547-PA"/>
    </source>
</evidence>
<dbReference type="Proteomes" id="UP000000673">
    <property type="component" value="Unassembled WGS sequence"/>
</dbReference>
<dbReference type="EnsemblMetazoa" id="ADAC003547-RA">
    <property type="protein sequence ID" value="ADAC003547-PA"/>
    <property type="gene ID" value="ADAC003547"/>
</dbReference>
<sequence>MEYTPKAVVLELLQRYARHLPDEDFFREGNLYLKPFVKLGVLSQIPAVPDDNDKDIEICCNVPDCAFFCQSVVDYEAHYNAQHRYTCGECKKTLPNAHLLDLHLSETHDSYFAAQVQAGKGPMYACFLEECKYRSKDVVERRDHCIREHKFPHNFRFDKQSLAHRLISKSPELDTKIGEEETTIVADAMSPPRCRKNFVFGHSRQRTFKACKPTQPKCDILESNRMVVDLLESLPKEQ</sequence>
<dbReference type="OMA" id="YRFDQGK"/>
<dbReference type="EMBL" id="ADMH02000906">
    <property type="protein sequence ID" value="ETN64703.1"/>
    <property type="molecule type" value="Genomic_DNA"/>
</dbReference>
<reference evidence="2" key="3">
    <citation type="journal article" date="2013" name="Nucleic Acids Res.">
        <title>The genome of Anopheles darlingi, the main neotropical malaria vector.</title>
        <authorList>
            <person name="Marinotti O."/>
            <person name="Cerqueira G.C."/>
            <person name="de Almeida L.G."/>
            <person name="Ferro M.I."/>
            <person name="Loreto E.L."/>
            <person name="Zaha A."/>
            <person name="Teixeira S.M."/>
            <person name="Wespiser A.R."/>
            <person name="Almeida E Silva A."/>
            <person name="Schlindwein A.D."/>
            <person name="Pacheco A.C."/>
            <person name="Silva A.L."/>
            <person name="Graveley B.R."/>
            <person name="Walenz B.P."/>
            <person name="Lima Bde A."/>
            <person name="Ribeiro C.A."/>
            <person name="Nunes-Silva C.G."/>
            <person name="de Carvalho C.R."/>
            <person name="Soares C.M."/>
            <person name="de Menezes C.B."/>
            <person name="Matiolli C."/>
            <person name="Caffrey D."/>
            <person name="Araujo D.A."/>
            <person name="de Oliveira D.M."/>
            <person name="Golenbock D."/>
            <person name="Grisard E.C."/>
            <person name="Fantinatti-Garboggini F."/>
            <person name="de Carvalho F.M."/>
            <person name="Barcellos F.G."/>
            <person name="Prosdocimi F."/>
            <person name="May G."/>
            <person name="Azevedo Junior G.M."/>
            <person name="Guimaraes G.M."/>
            <person name="Goldman G.H."/>
            <person name="Padilha I.Q."/>
            <person name="Batista Jda S."/>
            <person name="Ferro J.A."/>
            <person name="Ribeiro J.M."/>
            <person name="Fietto J.L."/>
            <person name="Dabbas K.M."/>
            <person name="Cerdeira L."/>
            <person name="Agnez-Lima L.F."/>
            <person name="Brocchi M."/>
            <person name="de Carvalho M.O."/>
            <person name="Teixeira Mde M."/>
            <person name="Diniz Maia Mde M."/>
            <person name="Goldman M.H."/>
            <person name="Cruz Schneider M.P."/>
            <person name="Felipe M.S."/>
            <person name="Hungria M."/>
            <person name="Nicolas M.F."/>
            <person name="Pereira M."/>
            <person name="Montes M.A."/>
            <person name="Cantao M.E."/>
            <person name="Vincentz M."/>
            <person name="Rafael M.S."/>
            <person name="Silverman N."/>
            <person name="Stoco P.H."/>
            <person name="Souza R.C."/>
            <person name="Vicentini R."/>
            <person name="Gazzinelli R.T."/>
            <person name="Neves Rde O."/>
            <person name="Silva R."/>
            <person name="Astolfi-Filho S."/>
            <person name="Maciel T.E."/>
            <person name="Urmenyi T.P."/>
            <person name="Tadei W.P."/>
            <person name="Camargo E.P."/>
            <person name="de Vasconcelos A.T."/>
        </authorList>
    </citation>
    <scope>NUCLEOTIDE SEQUENCE</scope>
</reference>
<dbReference type="AlphaFoldDB" id="W5JN08"/>
<dbReference type="eggNOG" id="KOG4173">
    <property type="taxonomic scope" value="Eukaryota"/>
</dbReference>
<dbReference type="SMART" id="SM00355">
    <property type="entry name" value="ZnF_C2H2"/>
    <property type="match status" value="3"/>
</dbReference>
<dbReference type="InterPro" id="IPR013087">
    <property type="entry name" value="Znf_C2H2_type"/>
</dbReference>
<evidence type="ECO:0000313" key="4">
    <source>
        <dbReference type="Proteomes" id="UP000000673"/>
    </source>
</evidence>
<name>W5JN08_ANODA</name>
<dbReference type="STRING" id="43151.W5JN08"/>
<gene>
    <name evidence="2" type="ORF">AND_003547</name>
</gene>
<dbReference type="PANTHER" id="PTHR21354:SF0">
    <property type="entry name" value="ZINC FINGER PROTEIN 511"/>
    <property type="match status" value="1"/>
</dbReference>
<reference evidence="3" key="4">
    <citation type="submission" date="2015-06" db="UniProtKB">
        <authorList>
            <consortium name="EnsemblMetazoa"/>
        </authorList>
    </citation>
    <scope>IDENTIFICATION</scope>
</reference>
<evidence type="ECO:0000313" key="2">
    <source>
        <dbReference type="EMBL" id="ETN64703.1"/>
    </source>
</evidence>
<keyword evidence="4" id="KW-1185">Reference proteome</keyword>